<evidence type="ECO:0000313" key="1">
    <source>
        <dbReference type="EMBL" id="MBB6131486.1"/>
    </source>
</evidence>
<protein>
    <submittedName>
        <fullName evidence="1">Uncharacterized protein</fullName>
    </submittedName>
</protein>
<comment type="caution">
    <text evidence="1">The sequence shown here is derived from an EMBL/GenBank/DDBJ whole genome shotgun (WGS) entry which is preliminary data.</text>
</comment>
<gene>
    <name evidence="1" type="ORF">HDF22_005637</name>
</gene>
<name>A0A841JPF8_9SPHI</name>
<dbReference type="AlphaFoldDB" id="A0A841JPF8"/>
<dbReference type="RefSeq" id="WP_183589961.1">
    <property type="nucleotide sequence ID" value="NZ_JACHCA010000025.1"/>
</dbReference>
<proteinExistence type="predicted"/>
<organism evidence="1 2">
    <name type="scientific">Mucilaginibacter lappiensis</name>
    <dbReference type="NCBI Taxonomy" id="354630"/>
    <lineage>
        <taxon>Bacteria</taxon>
        <taxon>Pseudomonadati</taxon>
        <taxon>Bacteroidota</taxon>
        <taxon>Sphingobacteriia</taxon>
        <taxon>Sphingobacteriales</taxon>
        <taxon>Sphingobacteriaceae</taxon>
        <taxon>Mucilaginibacter</taxon>
    </lineage>
</organism>
<dbReference type="Proteomes" id="UP000548326">
    <property type="component" value="Unassembled WGS sequence"/>
</dbReference>
<dbReference type="EMBL" id="JACHCA010000025">
    <property type="protein sequence ID" value="MBB6131486.1"/>
    <property type="molecule type" value="Genomic_DNA"/>
</dbReference>
<evidence type="ECO:0000313" key="2">
    <source>
        <dbReference type="Proteomes" id="UP000548326"/>
    </source>
</evidence>
<sequence length="70" mass="7420">MKHFELKFGEVKEMLTKDQMTQISGGCGLTINPSCGGGVEILQCDGNADYCQGYADGKCAGDDCCDDSNC</sequence>
<reference evidence="1 2" key="1">
    <citation type="submission" date="2020-08" db="EMBL/GenBank/DDBJ databases">
        <title>Genomic Encyclopedia of Type Strains, Phase IV (KMG-V): Genome sequencing to study the core and pangenomes of soil and plant-associated prokaryotes.</title>
        <authorList>
            <person name="Whitman W."/>
        </authorList>
    </citation>
    <scope>NUCLEOTIDE SEQUENCE [LARGE SCALE GENOMIC DNA]</scope>
    <source>
        <strain evidence="1 2">MP601</strain>
    </source>
</reference>
<accession>A0A841JPF8</accession>